<reference evidence="1 2" key="1">
    <citation type="submission" date="2011-08" db="EMBL/GenBank/DDBJ databases">
        <title>The Genome Sequence of Clostridium orbiscindens 1_3_50AFAA.</title>
        <authorList>
            <consortium name="The Broad Institute Genome Sequencing Platform"/>
            <person name="Earl A."/>
            <person name="Ward D."/>
            <person name="Feldgarden M."/>
            <person name="Gevers D."/>
            <person name="Daigneault M."/>
            <person name="Strauss J."/>
            <person name="Allen-Vercoe E."/>
            <person name="Young S.K."/>
            <person name="Zeng Q."/>
            <person name="Gargeya S."/>
            <person name="Fitzgerald M."/>
            <person name="Haas B."/>
            <person name="Abouelleil A."/>
            <person name="Alvarado L."/>
            <person name="Arachchi H.M."/>
            <person name="Berlin A."/>
            <person name="Brown A."/>
            <person name="Chapman S.B."/>
            <person name="Chen Z."/>
            <person name="Dunbar C."/>
            <person name="Freedman E."/>
            <person name="Gearin G."/>
            <person name="Gellesch M."/>
            <person name="Goldberg J."/>
            <person name="Griggs A."/>
            <person name="Gujja S."/>
            <person name="Heiman D."/>
            <person name="Howarth C."/>
            <person name="Larson L."/>
            <person name="Lui A."/>
            <person name="MacDonald P.J.P."/>
            <person name="Montmayeur A."/>
            <person name="Murphy C."/>
            <person name="Neiman D."/>
            <person name="Pearson M."/>
            <person name="Priest M."/>
            <person name="Roberts A."/>
            <person name="Saif S."/>
            <person name="Shea T."/>
            <person name="Shenoy N."/>
            <person name="Sisk P."/>
            <person name="Stolte C."/>
            <person name="Sykes S."/>
            <person name="Wortman J."/>
            <person name="Nusbaum C."/>
            <person name="Birren B."/>
        </authorList>
    </citation>
    <scope>NUCLEOTIDE SEQUENCE [LARGE SCALE GENOMIC DNA]</scope>
    <source>
        <strain evidence="1 2">1_3_50AFAA</strain>
    </source>
</reference>
<dbReference type="AlphaFoldDB" id="A0A096DFV4"/>
<dbReference type="RefSeq" id="WP_238047489.1">
    <property type="nucleotide sequence ID" value="NZ_KN174162.1"/>
</dbReference>
<evidence type="ECO:0000313" key="2">
    <source>
        <dbReference type="Proteomes" id="UP000029585"/>
    </source>
</evidence>
<organism evidence="1 2">
    <name type="scientific">Flavonifractor plautii 1_3_50AFAA</name>
    <dbReference type="NCBI Taxonomy" id="742738"/>
    <lineage>
        <taxon>Bacteria</taxon>
        <taxon>Bacillati</taxon>
        <taxon>Bacillota</taxon>
        <taxon>Clostridia</taxon>
        <taxon>Eubacteriales</taxon>
        <taxon>Oscillospiraceae</taxon>
        <taxon>Flavonifractor</taxon>
    </lineage>
</organism>
<gene>
    <name evidence="1" type="ORF">HMPREF9460_01073</name>
</gene>
<dbReference type="PATRIC" id="fig|742738.3.peg.1116"/>
<keyword evidence="2" id="KW-1185">Reference proteome</keyword>
<dbReference type="Proteomes" id="UP000029585">
    <property type="component" value="Unassembled WGS sequence"/>
</dbReference>
<proteinExistence type="predicted"/>
<evidence type="ECO:0000313" key="1">
    <source>
        <dbReference type="EMBL" id="KGF56379.1"/>
    </source>
</evidence>
<protein>
    <submittedName>
        <fullName evidence="1">Uncharacterized protein</fullName>
    </submittedName>
</protein>
<dbReference type="HOGENOM" id="CLU_3060337_0_0_9"/>
<dbReference type="EMBL" id="ADLO01000042">
    <property type="protein sequence ID" value="KGF56379.1"/>
    <property type="molecule type" value="Genomic_DNA"/>
</dbReference>
<name>A0A096DFV4_FLAPL</name>
<sequence length="65" mass="7396">MTKETYFGELSFALRRRELLPRPVEEDGLLPVEWNGRALCRVTERGAARYDPTWVDTDGAKATLA</sequence>
<comment type="caution">
    <text evidence="1">The sequence shown here is derived from an EMBL/GenBank/DDBJ whole genome shotgun (WGS) entry which is preliminary data.</text>
</comment>
<accession>A0A096DFV4</accession>